<evidence type="ECO:0000256" key="5">
    <source>
        <dbReference type="PROSITE-ProRule" id="PRU00723"/>
    </source>
</evidence>
<evidence type="ECO:0000256" key="2">
    <source>
        <dbReference type="ARBA" id="ARBA00022737"/>
    </source>
</evidence>
<dbReference type="SMART" id="SM00356">
    <property type="entry name" value="ZnF_C3H1"/>
    <property type="match status" value="2"/>
</dbReference>
<sequence>MQISQYNRSGIDQFRIILAHYMDADSFTETRLRSNIQEMQKDISPADDGISSSASPSSLDQRHQSPPRQYESIIGFTSLCSSSFPTKTSFSNSDSLSPSGCSCDENEIATENRLYLARLTLEYDQLVDRYRLCFNHLKEALKETEVLRQENTELRMANRELTNRLSLLTQVSFQNRFIPSSFPSPSIVNDFRRLCLGDNVLTSRVSAERLDASPTSVIGNNPFERRNSERVSLPKSISVRSSGYLKMNQTNGSNGDSSRTSRLRVTSPVSNGTQRVYVPGTCGKKEEEALELEVFNQGMLKTELCNKWQESGTCPYGDQCQFAHGISELRPVIRHPRYKTEVCRMVLTGDNCPYGHRCHFRHALTEQERFMGSAA</sequence>
<evidence type="ECO:0000256" key="4">
    <source>
        <dbReference type="ARBA" id="ARBA00022833"/>
    </source>
</evidence>
<evidence type="ECO:0000256" key="6">
    <source>
        <dbReference type="SAM" id="Coils"/>
    </source>
</evidence>
<dbReference type="GO" id="GO:0008270">
    <property type="term" value="F:zinc ion binding"/>
    <property type="evidence" value="ECO:0007669"/>
    <property type="project" value="UniProtKB-KW"/>
</dbReference>
<dbReference type="InterPro" id="IPR045877">
    <property type="entry name" value="ZFP36-like"/>
</dbReference>
<accession>A0A9Q0HB94</accession>
<dbReference type="FunFam" id="4.10.1000.10:FF:000002">
    <property type="entry name" value="Zinc finger protein 36, C3H1 type-like 1"/>
    <property type="match status" value="1"/>
</dbReference>
<proteinExistence type="predicted"/>
<evidence type="ECO:0000256" key="1">
    <source>
        <dbReference type="ARBA" id="ARBA00022723"/>
    </source>
</evidence>
<evidence type="ECO:0000259" key="8">
    <source>
        <dbReference type="PROSITE" id="PS50103"/>
    </source>
</evidence>
<evidence type="ECO:0000256" key="7">
    <source>
        <dbReference type="SAM" id="MobiDB-lite"/>
    </source>
</evidence>
<dbReference type="FunFam" id="4.10.1000.10:FF:000001">
    <property type="entry name" value="zinc finger CCCH domain-containing protein 15-like"/>
    <property type="match status" value="1"/>
</dbReference>
<feature type="region of interest" description="Disordered" evidence="7">
    <location>
        <begin position="42"/>
        <end position="67"/>
    </location>
</feature>
<dbReference type="InterPro" id="IPR000571">
    <property type="entry name" value="Znf_CCCH"/>
</dbReference>
<dbReference type="InterPro" id="IPR036855">
    <property type="entry name" value="Znf_CCCH_sf"/>
</dbReference>
<dbReference type="Gene3D" id="4.10.1000.10">
    <property type="entry name" value="Zinc finger, CCCH-type"/>
    <property type="match status" value="2"/>
</dbReference>
<evidence type="ECO:0000256" key="3">
    <source>
        <dbReference type="ARBA" id="ARBA00022771"/>
    </source>
</evidence>
<feature type="zinc finger region" description="C3H1-type" evidence="5">
    <location>
        <begin position="299"/>
        <end position="327"/>
    </location>
</feature>
<dbReference type="Pfam" id="PF00642">
    <property type="entry name" value="zf-CCCH"/>
    <property type="match status" value="1"/>
</dbReference>
<dbReference type="PANTHER" id="PTHR12547">
    <property type="entry name" value="CCCH ZINC FINGER/TIS11-RELATED"/>
    <property type="match status" value="1"/>
</dbReference>
<keyword evidence="2" id="KW-0677">Repeat</keyword>
<keyword evidence="10" id="KW-1185">Reference proteome</keyword>
<dbReference type="PROSITE" id="PS50103">
    <property type="entry name" value="ZF_C3H1"/>
    <property type="match status" value="2"/>
</dbReference>
<comment type="caution">
    <text evidence="9">The sequence shown here is derived from an EMBL/GenBank/DDBJ whole genome shotgun (WGS) entry which is preliminary data.</text>
</comment>
<dbReference type="GO" id="GO:0003729">
    <property type="term" value="F:mRNA binding"/>
    <property type="evidence" value="ECO:0007669"/>
    <property type="project" value="InterPro"/>
</dbReference>
<protein>
    <recommendedName>
        <fullName evidence="8">C3H1-type domain-containing protein</fullName>
    </recommendedName>
</protein>
<feature type="compositionally biased region" description="Polar residues" evidence="7">
    <location>
        <begin position="247"/>
        <end position="264"/>
    </location>
</feature>
<reference evidence="9" key="1">
    <citation type="journal article" date="2023" name="Plant J.">
        <title>The genome of the king protea, Protea cynaroides.</title>
        <authorList>
            <person name="Chang J."/>
            <person name="Duong T.A."/>
            <person name="Schoeman C."/>
            <person name="Ma X."/>
            <person name="Roodt D."/>
            <person name="Barker N."/>
            <person name="Li Z."/>
            <person name="Van de Peer Y."/>
            <person name="Mizrachi E."/>
        </authorList>
    </citation>
    <scope>NUCLEOTIDE SEQUENCE</scope>
    <source>
        <tissue evidence="9">Young leaves</tissue>
    </source>
</reference>
<feature type="domain" description="C3H1-type" evidence="8">
    <location>
        <begin position="299"/>
        <end position="327"/>
    </location>
</feature>
<feature type="zinc finger region" description="C3H1-type" evidence="5">
    <location>
        <begin position="337"/>
        <end position="365"/>
    </location>
</feature>
<dbReference type="EMBL" id="JAMYWD010000009">
    <property type="protein sequence ID" value="KAJ4960897.1"/>
    <property type="molecule type" value="Genomic_DNA"/>
</dbReference>
<dbReference type="AlphaFoldDB" id="A0A9Q0HB94"/>
<keyword evidence="6" id="KW-0175">Coiled coil</keyword>
<name>A0A9Q0HB94_9MAGN</name>
<feature type="coiled-coil region" evidence="6">
    <location>
        <begin position="137"/>
        <end position="164"/>
    </location>
</feature>
<keyword evidence="4 5" id="KW-0862">Zinc</keyword>
<dbReference type="SUPFAM" id="SSF90229">
    <property type="entry name" value="CCCH zinc finger"/>
    <property type="match status" value="2"/>
</dbReference>
<gene>
    <name evidence="9" type="ORF">NE237_020807</name>
</gene>
<feature type="domain" description="C3H1-type" evidence="8">
    <location>
        <begin position="337"/>
        <end position="365"/>
    </location>
</feature>
<dbReference type="OrthoDB" id="410307at2759"/>
<feature type="region of interest" description="Disordered" evidence="7">
    <location>
        <begin position="245"/>
        <end position="264"/>
    </location>
</feature>
<keyword evidence="1 5" id="KW-0479">Metal-binding</keyword>
<dbReference type="Proteomes" id="UP001141806">
    <property type="component" value="Unassembled WGS sequence"/>
</dbReference>
<keyword evidence="3 5" id="KW-0863">Zinc-finger</keyword>
<dbReference type="PANTHER" id="PTHR12547:SF162">
    <property type="entry name" value="ZINC FINGER CCCH DOMAIN-CONTAINING PROTEIN 15"/>
    <property type="match status" value="1"/>
</dbReference>
<evidence type="ECO:0000313" key="9">
    <source>
        <dbReference type="EMBL" id="KAJ4960897.1"/>
    </source>
</evidence>
<organism evidence="9 10">
    <name type="scientific">Protea cynaroides</name>
    <dbReference type="NCBI Taxonomy" id="273540"/>
    <lineage>
        <taxon>Eukaryota</taxon>
        <taxon>Viridiplantae</taxon>
        <taxon>Streptophyta</taxon>
        <taxon>Embryophyta</taxon>
        <taxon>Tracheophyta</taxon>
        <taxon>Spermatophyta</taxon>
        <taxon>Magnoliopsida</taxon>
        <taxon>Proteales</taxon>
        <taxon>Proteaceae</taxon>
        <taxon>Protea</taxon>
    </lineage>
</organism>
<feature type="compositionally biased region" description="Low complexity" evidence="7">
    <location>
        <begin position="46"/>
        <end position="58"/>
    </location>
</feature>
<evidence type="ECO:0000313" key="10">
    <source>
        <dbReference type="Proteomes" id="UP001141806"/>
    </source>
</evidence>